<reference evidence="14" key="1">
    <citation type="journal article" date="2019" name="Gigascience">
        <title>De novo genome assembly of the endangered Acer yangbiense, a plant species with extremely small populations endemic to Yunnan Province, China.</title>
        <authorList>
            <person name="Yang J."/>
            <person name="Wariss H.M."/>
            <person name="Tao L."/>
            <person name="Zhang R."/>
            <person name="Yun Q."/>
            <person name="Hollingsworth P."/>
            <person name="Dao Z."/>
            <person name="Luo G."/>
            <person name="Guo H."/>
            <person name="Ma Y."/>
            <person name="Sun W."/>
        </authorList>
    </citation>
    <scope>NUCLEOTIDE SEQUENCE [LARGE SCALE GENOMIC DNA]</scope>
    <source>
        <strain evidence="14">cv. br00</strain>
    </source>
</reference>
<evidence type="ECO:0000256" key="8">
    <source>
        <dbReference type="ARBA" id="ARBA00023159"/>
    </source>
</evidence>
<dbReference type="EMBL" id="VDCV01000002">
    <property type="protein sequence ID" value="KAB5569147.1"/>
    <property type="molecule type" value="Genomic_DNA"/>
</dbReference>
<evidence type="ECO:0000313" key="14">
    <source>
        <dbReference type="Proteomes" id="UP000326939"/>
    </source>
</evidence>
<dbReference type="GO" id="GO:0000976">
    <property type="term" value="F:transcription cis-regulatory region binding"/>
    <property type="evidence" value="ECO:0007669"/>
    <property type="project" value="UniProtKB-ARBA"/>
</dbReference>
<keyword evidence="14" id="KW-1185">Reference proteome</keyword>
<organism evidence="13 14">
    <name type="scientific">Salix brachista</name>
    <dbReference type="NCBI Taxonomy" id="2182728"/>
    <lineage>
        <taxon>Eukaryota</taxon>
        <taxon>Viridiplantae</taxon>
        <taxon>Streptophyta</taxon>
        <taxon>Embryophyta</taxon>
        <taxon>Tracheophyta</taxon>
        <taxon>Spermatophyta</taxon>
        <taxon>Magnoliopsida</taxon>
        <taxon>eudicotyledons</taxon>
        <taxon>Gunneridae</taxon>
        <taxon>Pentapetalae</taxon>
        <taxon>rosids</taxon>
        <taxon>fabids</taxon>
        <taxon>Malpighiales</taxon>
        <taxon>Salicaceae</taxon>
        <taxon>Saliceae</taxon>
        <taxon>Salix</taxon>
    </lineage>
</organism>
<keyword evidence="9" id="KW-0804">Transcription</keyword>
<dbReference type="GO" id="GO:0005634">
    <property type="term" value="C:nucleus"/>
    <property type="evidence" value="ECO:0007669"/>
    <property type="project" value="UniProtKB-SubCell"/>
</dbReference>
<keyword evidence="3" id="KW-0812">Transmembrane</keyword>
<keyword evidence="5" id="KW-0805">Transcription regulation</keyword>
<gene>
    <name evidence="13" type="ORF">DKX38_002940</name>
</gene>
<dbReference type="Pfam" id="PF02365">
    <property type="entry name" value="NAM"/>
    <property type="match status" value="2"/>
</dbReference>
<evidence type="ECO:0000256" key="9">
    <source>
        <dbReference type="ARBA" id="ARBA00023163"/>
    </source>
</evidence>
<evidence type="ECO:0000259" key="12">
    <source>
        <dbReference type="PROSITE" id="PS51005"/>
    </source>
</evidence>
<comment type="subcellular location">
    <subcellularLocation>
        <location evidence="2">Membrane</location>
        <topology evidence="2">Single-pass membrane protein</topology>
    </subcellularLocation>
    <subcellularLocation>
        <location evidence="1">Nucleus</location>
    </subcellularLocation>
</comment>
<evidence type="ECO:0000256" key="11">
    <source>
        <dbReference type="SAM" id="MobiDB-lite"/>
    </source>
</evidence>
<evidence type="ECO:0000256" key="1">
    <source>
        <dbReference type="ARBA" id="ARBA00004123"/>
    </source>
</evidence>
<name>A0A5N5NQ22_9ROSI</name>
<comment type="caution">
    <text evidence="13">The sequence shown here is derived from an EMBL/GenBank/DDBJ whole genome shotgun (WGS) entry which is preliminary data.</text>
</comment>
<dbReference type="GO" id="GO:0006355">
    <property type="term" value="P:regulation of DNA-templated transcription"/>
    <property type="evidence" value="ECO:0007669"/>
    <property type="project" value="InterPro"/>
</dbReference>
<keyword evidence="6" id="KW-0238">DNA-binding</keyword>
<keyword evidence="10" id="KW-0539">Nucleus</keyword>
<keyword evidence="7" id="KW-0472">Membrane</keyword>
<evidence type="ECO:0000256" key="6">
    <source>
        <dbReference type="ARBA" id="ARBA00023125"/>
    </source>
</evidence>
<dbReference type="InterPro" id="IPR003441">
    <property type="entry name" value="NAC-dom"/>
</dbReference>
<evidence type="ECO:0000256" key="7">
    <source>
        <dbReference type="ARBA" id="ARBA00023136"/>
    </source>
</evidence>
<keyword evidence="8" id="KW-0010">Activator</keyword>
<feature type="compositionally biased region" description="Basic and acidic residues" evidence="11">
    <location>
        <begin position="170"/>
        <end position="179"/>
    </location>
</feature>
<dbReference type="PANTHER" id="PTHR31744">
    <property type="entry name" value="PROTEIN CUP-SHAPED COTYLEDON 2-RELATED"/>
    <property type="match status" value="1"/>
</dbReference>
<evidence type="ECO:0000256" key="10">
    <source>
        <dbReference type="ARBA" id="ARBA00023242"/>
    </source>
</evidence>
<feature type="compositionally biased region" description="Polar residues" evidence="11">
    <location>
        <begin position="194"/>
        <end position="205"/>
    </location>
</feature>
<dbReference type="InterPro" id="IPR036093">
    <property type="entry name" value="NAC_dom_sf"/>
</dbReference>
<dbReference type="PROSITE" id="PS51005">
    <property type="entry name" value="NAC"/>
    <property type="match status" value="2"/>
</dbReference>
<feature type="region of interest" description="Disordered" evidence="11">
    <location>
        <begin position="170"/>
        <end position="205"/>
    </location>
</feature>
<dbReference type="Proteomes" id="UP000326939">
    <property type="component" value="Chromosome 2"/>
</dbReference>
<evidence type="ECO:0000256" key="2">
    <source>
        <dbReference type="ARBA" id="ARBA00004167"/>
    </source>
</evidence>
<keyword evidence="4" id="KW-1133">Transmembrane helix</keyword>
<dbReference type="PANTHER" id="PTHR31744:SF216">
    <property type="entry name" value="NAC TRANSCRIPTION FACTOR"/>
    <property type="match status" value="1"/>
</dbReference>
<evidence type="ECO:0000256" key="4">
    <source>
        <dbReference type="ARBA" id="ARBA00022989"/>
    </source>
</evidence>
<protein>
    <recommendedName>
        <fullName evidence="12">NAC domain-containing protein</fullName>
    </recommendedName>
</protein>
<evidence type="ECO:0000256" key="3">
    <source>
        <dbReference type="ARBA" id="ARBA00022692"/>
    </source>
</evidence>
<feature type="domain" description="NAC" evidence="12">
    <location>
        <begin position="17"/>
        <end position="167"/>
    </location>
</feature>
<dbReference type="GO" id="GO:0016020">
    <property type="term" value="C:membrane"/>
    <property type="evidence" value="ECO:0007669"/>
    <property type="project" value="UniProtKB-SubCell"/>
</dbReference>
<accession>A0A5N5NQ22</accession>
<evidence type="ECO:0000256" key="5">
    <source>
        <dbReference type="ARBA" id="ARBA00023015"/>
    </source>
</evidence>
<evidence type="ECO:0000313" key="13">
    <source>
        <dbReference type="EMBL" id="KAB5569147.1"/>
    </source>
</evidence>
<feature type="domain" description="NAC" evidence="12">
    <location>
        <begin position="588"/>
        <end position="738"/>
    </location>
</feature>
<sequence length="1177" mass="132599">MTNPISSDQFQLFQLMKPVGFRFRPTHEELISDYLEPKTRGDNVEDLRLMAEVILCKHEPWDLPDKSIIKSDDQEWYFFCPRDLKYSSRKCSNRRTKAGFWKSTCLGKPIKTKRTKKVIGIRKTLVFHEKAGSKARRTGWIIYEYDNITNSSQSNKGQYVLCKLMKKPDEKTKKGEQNHHMTAVSGSDAEPGQSMASSFENQDGSEMTVNSAFDASEPSHHVASDSSEAQNSNELMNNSARQGSVLNHYMTSDFRNQNANKLQSNSAYAGSGSFHSISSNSETQIWNQQIVGSDYKGGKSHYKASDSETQISNNMITMPLDENWLMAFEKWLMDPDLKNQEPPSQPEGDCGPSVVIPCVFINQSTNDCEPRSLMASEFRNQNVDDEIDISAFDVGGWSCLTETPLDFGNQNQKTDMSTLEEGYSSTSTTSISDNNLADAALPDLYLYKVLLLLADNSAFFYDPDEIAVPKVGTVAKELEYSDCPVENAFHKVSRENAFSVENFKRGIPESNAFNFFSTKESLALGAYIYVESLLTLSIHYFLLFPTYSQLGRVLLQINFKIKSPVLGRVMNCDFSSVMANPISLMQLMKAGFKFQPSPEELIINYLVPKSRGRMVEGVPMAEVNLCEHEPWDLPNKSILNLADQEWYFFCRRDLKYRKKSKLCNRKTKAGYWKLTCKKKPIMAEHTMKNIGVMKTLTFYRTARPKAVRTGWMIYEFDMVTNSSLSKKGQYVLCRLENKTDERIKKGEQNHLMAPVSVSEAVPGQSIMTSDFENQNSSEMVVDLACGDRGLSHHEGSDFGNQNSSELIPARQVNELSHAMASDFRNQSSYKLRSNLAFDGSGSCHSTDFNSETQYRNRPTADSVFAVSKNHYLAFDSENQNPNELLTVDSVYTIGENHYMDFDSEYQKPNELLTVDSVYTVSKNHYQNPNELLTVDSAYTVSKNHCMAFDSEYQKPNELLTFNSTYIVGKNHFDSHYPNPNALLTADSAYDVSESQHMPFDSDNQILNNTNSTSACENSLMASHGFENTKSPFPPEGEYGTSLVIPCKFTNQSTYDKSEPSSLLASGFTNQNLQKEINLSAFDEGGWSSLPATTSDIRNQSPSRKADISTYEEGYSSYLTAPFSENILADLAFPEVSLELLESWKQFLSKNTAPTQHFSPVCVEGSHSCMDYNTSTCT</sequence>
<proteinExistence type="predicted"/>
<dbReference type="Gene3D" id="2.170.150.80">
    <property type="entry name" value="NAC domain"/>
    <property type="match status" value="2"/>
</dbReference>
<dbReference type="SUPFAM" id="SSF101941">
    <property type="entry name" value="NAC domain"/>
    <property type="match status" value="2"/>
</dbReference>
<dbReference type="AlphaFoldDB" id="A0A5N5NQ22"/>